<gene>
    <name evidence="2" type="ORF">hbim_07371</name>
</gene>
<dbReference type="GO" id="GO:0004519">
    <property type="term" value="F:endonuclease activity"/>
    <property type="evidence" value="ECO:0007669"/>
    <property type="project" value="InterPro"/>
</dbReference>
<dbReference type="EMBL" id="AP027452">
    <property type="protein sequence ID" value="BDY33393.1"/>
    <property type="molecule type" value="Genomic_DNA"/>
</dbReference>
<feature type="domain" description="DOD-type homing endonuclease" evidence="1">
    <location>
        <begin position="71"/>
        <end position="216"/>
    </location>
</feature>
<evidence type="ECO:0000259" key="1">
    <source>
        <dbReference type="PROSITE" id="PS50819"/>
    </source>
</evidence>
<dbReference type="Proteomes" id="UP001241092">
    <property type="component" value="Chromosome"/>
</dbReference>
<dbReference type="SUPFAM" id="SSF55608">
    <property type="entry name" value="Homing endonucleases"/>
    <property type="match status" value="1"/>
</dbReference>
<organism evidence="2 3">
    <name type="scientific">Mycolicibacterium mageritense</name>
    <name type="common">Mycobacterium mageritense</name>
    <dbReference type="NCBI Taxonomy" id="53462"/>
    <lineage>
        <taxon>Bacteria</taxon>
        <taxon>Bacillati</taxon>
        <taxon>Actinomycetota</taxon>
        <taxon>Actinomycetes</taxon>
        <taxon>Mycobacteriales</taxon>
        <taxon>Mycobacteriaceae</taxon>
        <taxon>Mycolicibacterium</taxon>
    </lineage>
</organism>
<name>A0AAI8TYL2_MYCME</name>
<proteinExistence type="predicted"/>
<dbReference type="Gene3D" id="3.10.28.10">
    <property type="entry name" value="Homing endonucleases"/>
    <property type="match status" value="1"/>
</dbReference>
<sequence length="257" mass="28991">MRSADEFNHVRSLISAGMNDCEISRQTGIPRPTVRDWRTRPPKALRLPAAASACGVDHDFGALPTAAYSYLLGLYLGDGCISQHPRATRLRIALDNKYPAIIDRCCEAMEFLMDGQYAGIVNNKGCVEVSMYSQHWPCLFPQHGPGRKHNRRIALEPWQRDLVDQATEEFIIGLIHSDGCRVVANDRGVKSIRYHFSNRSEDIINLFTAALDRLDIPWTRSTKYIVSIYRKAATAQLDTFVGPKSRAVPWMNVHYTA</sequence>
<dbReference type="InterPro" id="IPR027434">
    <property type="entry name" value="Homing_endonucl"/>
</dbReference>
<evidence type="ECO:0000313" key="2">
    <source>
        <dbReference type="EMBL" id="BDY33393.1"/>
    </source>
</evidence>
<reference evidence="2" key="1">
    <citation type="submission" date="2023-03" db="EMBL/GenBank/DDBJ databases">
        <title>Draft genome sequence of a Mycolicibacterium mageritense strain H4_3_1 isolated from a hybrid biological-inorganic system reactor.</title>
        <authorList>
            <person name="Feng X."/>
            <person name="Kazama D."/>
            <person name="Sato K."/>
            <person name="Kobayashi H."/>
        </authorList>
    </citation>
    <scope>NUCLEOTIDE SEQUENCE</scope>
    <source>
        <strain evidence="2">H4_3_1</strain>
    </source>
</reference>
<dbReference type="AlphaFoldDB" id="A0AAI8TYL2"/>
<accession>A0AAI8TYL2</accession>
<evidence type="ECO:0000313" key="3">
    <source>
        <dbReference type="Proteomes" id="UP001241092"/>
    </source>
</evidence>
<dbReference type="InterPro" id="IPR004042">
    <property type="entry name" value="Intein_endonuc_central"/>
</dbReference>
<protein>
    <recommendedName>
        <fullName evidence="1">DOD-type homing endonuclease domain-containing protein</fullName>
    </recommendedName>
</protein>
<dbReference type="PROSITE" id="PS50819">
    <property type="entry name" value="INTEIN_ENDONUCLEASE"/>
    <property type="match status" value="1"/>
</dbReference>